<evidence type="ECO:0000313" key="7">
    <source>
        <dbReference type="Proteomes" id="UP000006276"/>
    </source>
</evidence>
<comment type="similarity">
    <text evidence="1">Belongs to the type-I restriction system S methylase family.</text>
</comment>
<sequence>MKQTIGYKYLDFIALTNFDLWDVKRYNNFSNLKFDNDIMLSEILTPYKKLVSKEEMIENKWQIISKINFGGELFLRDFEEINTYKGKLYLVPENAIIYSKINVRHGCIYYNDKDNTSFGVSSEYPIFTFDENKVNGYFLKKVLRSSEFKKLLNTKTSGISKARVKQDEFLNIKIPLPSLSEQEAIVKAYQTKIEQAQNLEQQAQDLEQEIEKYFLNELGIKNVEKRIKTVSLNIIEFNNIEKWGVEFNLGSNNDSFLSSQIFKNEKLKNLVEINPRTDLLENDKNISFIPMECVSDDFGEIIELKSKKISESKGYTKFQENDLIWARITPCMQNGKSAIVSNLENKLGCGSTEFHVIRNNNTSNTHTEYIYHILRLKIVLNRATSYFTGSAGQQRVPKSFLEELVIPVPPIDVQVKISNKLSEIKTNIKTNITQAKNLKHQAEQEFEQAIFS</sequence>
<dbReference type="PANTHER" id="PTHR30408">
    <property type="entry name" value="TYPE-1 RESTRICTION ENZYME ECOKI SPECIFICITY PROTEIN"/>
    <property type="match status" value="1"/>
</dbReference>
<dbReference type="InterPro" id="IPR000055">
    <property type="entry name" value="Restrct_endonuc_typeI_TRD"/>
</dbReference>
<feature type="coiled-coil region" evidence="4">
    <location>
        <begin position="179"/>
        <end position="216"/>
    </location>
</feature>
<dbReference type="InterPro" id="IPR052021">
    <property type="entry name" value="Type-I_RS_S_subunit"/>
</dbReference>
<evidence type="ECO:0000256" key="4">
    <source>
        <dbReference type="SAM" id="Coils"/>
    </source>
</evidence>
<dbReference type="Pfam" id="PF01420">
    <property type="entry name" value="Methylase_S"/>
    <property type="match status" value="2"/>
</dbReference>
<dbReference type="PATRIC" id="fig|1228997.3.peg.1415"/>
<evidence type="ECO:0000256" key="1">
    <source>
        <dbReference type="ARBA" id="ARBA00010923"/>
    </source>
</evidence>
<evidence type="ECO:0000256" key="2">
    <source>
        <dbReference type="ARBA" id="ARBA00022747"/>
    </source>
</evidence>
<reference evidence="6 7" key="1">
    <citation type="submission" date="2012-09" db="EMBL/GenBank/DDBJ databases">
        <title>Riemerella anatipestifer vaccine strains.</title>
        <authorList>
            <person name="Chun C.A."/>
            <person name="Shu W.M."/>
            <person name="Kang Z.D."/>
            <person name="Jia W.X."/>
        </authorList>
    </citation>
    <scope>NUCLEOTIDE SEQUENCE [LARGE SCALE GENOMIC DNA]</scope>
    <source>
        <strain evidence="6 7">RA-CH-1</strain>
    </source>
</reference>
<dbReference type="PANTHER" id="PTHR30408:SF13">
    <property type="entry name" value="TYPE I RESTRICTION ENZYME HINDI SPECIFICITY SUBUNIT"/>
    <property type="match status" value="1"/>
</dbReference>
<dbReference type="Proteomes" id="UP000006276">
    <property type="component" value="Chromosome"/>
</dbReference>
<dbReference type="REBASE" id="52801">
    <property type="entry name" value="S.Ran1ORF1418P"/>
</dbReference>
<keyword evidence="7" id="KW-1185">Reference proteome</keyword>
<accession>J9R8F6</accession>
<dbReference type="InterPro" id="IPR044946">
    <property type="entry name" value="Restrct_endonuc_typeI_TRD_sf"/>
</dbReference>
<organism evidence="6 7">
    <name type="scientific">Riemerella anatipestifer RA-CH-1</name>
    <dbReference type="NCBI Taxonomy" id="1228997"/>
    <lineage>
        <taxon>Bacteria</taxon>
        <taxon>Pseudomonadati</taxon>
        <taxon>Bacteroidota</taxon>
        <taxon>Flavobacteriia</taxon>
        <taxon>Flavobacteriales</taxon>
        <taxon>Weeksellaceae</taxon>
        <taxon>Riemerella</taxon>
    </lineage>
</organism>
<name>J9R8F6_RIEAN</name>
<dbReference type="CDD" id="cd17260">
    <property type="entry name" value="RMtype1_S_EcoEI-TRD1-CR1_like"/>
    <property type="match status" value="1"/>
</dbReference>
<evidence type="ECO:0000259" key="5">
    <source>
        <dbReference type="Pfam" id="PF01420"/>
    </source>
</evidence>
<dbReference type="Gene3D" id="3.90.220.20">
    <property type="entry name" value="DNA methylase specificity domains"/>
    <property type="match status" value="3"/>
</dbReference>
<evidence type="ECO:0000313" key="6">
    <source>
        <dbReference type="EMBL" id="AFR36017.1"/>
    </source>
</evidence>
<protein>
    <recommendedName>
        <fullName evidence="5">Type I restriction modification DNA specificity domain-containing protein</fullName>
    </recommendedName>
</protein>
<dbReference type="EMBL" id="CP003787">
    <property type="protein sequence ID" value="AFR36017.1"/>
    <property type="molecule type" value="Genomic_DNA"/>
</dbReference>
<feature type="domain" description="Type I restriction modification DNA specificity" evidence="5">
    <location>
        <begin position="85"/>
        <end position="206"/>
    </location>
</feature>
<evidence type="ECO:0000256" key="3">
    <source>
        <dbReference type="ARBA" id="ARBA00023125"/>
    </source>
</evidence>
<gene>
    <name evidence="6" type="ORF">B739_1419</name>
</gene>
<keyword evidence="3" id="KW-0238">DNA-binding</keyword>
<keyword evidence="4" id="KW-0175">Coiled coil</keyword>
<feature type="domain" description="Type I restriction modification DNA specificity" evidence="5">
    <location>
        <begin position="266"/>
        <end position="432"/>
    </location>
</feature>
<dbReference type="KEGG" id="rag:B739_1419"/>
<dbReference type="RefSeq" id="WP_014938341.1">
    <property type="nucleotide sequence ID" value="NC_018609.1"/>
</dbReference>
<dbReference type="SUPFAM" id="SSF116734">
    <property type="entry name" value="DNA methylase specificity domain"/>
    <property type="match status" value="2"/>
</dbReference>
<keyword evidence="2" id="KW-0680">Restriction system</keyword>
<dbReference type="GO" id="GO:0009307">
    <property type="term" value="P:DNA restriction-modification system"/>
    <property type="evidence" value="ECO:0007669"/>
    <property type="project" value="UniProtKB-KW"/>
</dbReference>
<dbReference type="GO" id="GO:0003677">
    <property type="term" value="F:DNA binding"/>
    <property type="evidence" value="ECO:0007669"/>
    <property type="project" value="UniProtKB-KW"/>
</dbReference>
<dbReference type="AlphaFoldDB" id="J9R8F6"/>
<dbReference type="HOGENOM" id="CLU_021095_10_1_10"/>
<proteinExistence type="inferred from homology"/>